<proteinExistence type="predicted"/>
<reference evidence="2" key="2">
    <citation type="submission" date="2025-09" db="UniProtKB">
        <authorList>
            <consortium name="Ensembl"/>
        </authorList>
    </citation>
    <scope>IDENTIFICATION</scope>
</reference>
<dbReference type="Proteomes" id="UP000694560">
    <property type="component" value="Unplaced"/>
</dbReference>
<keyword evidence="3" id="KW-1185">Reference proteome</keyword>
<dbReference type="InterPro" id="IPR038820">
    <property type="entry name" value="CCDC171"/>
</dbReference>
<dbReference type="AlphaFoldDB" id="A0A8C5TSS7"/>
<reference evidence="2" key="1">
    <citation type="submission" date="2025-08" db="UniProtKB">
        <authorList>
            <consortium name="Ensembl"/>
        </authorList>
    </citation>
    <scope>IDENTIFICATION</scope>
</reference>
<dbReference type="PANTHER" id="PTHR47899:SF1">
    <property type="entry name" value="COILED-COIL DOMAIN-CONTAINING PROTEIN 171"/>
    <property type="match status" value="1"/>
</dbReference>
<dbReference type="OrthoDB" id="287623at2759"/>
<dbReference type="Ensembl" id="ENSMCST00000011787.1">
    <property type="protein sequence ID" value="ENSMCSP00000011488.1"/>
    <property type="gene ID" value="ENSMCSG00000008143.1"/>
</dbReference>
<evidence type="ECO:0000313" key="3">
    <source>
        <dbReference type="Proteomes" id="UP000694560"/>
    </source>
</evidence>
<name>A0A8C5TSS7_9PASS</name>
<feature type="coiled-coil region" evidence="1">
    <location>
        <begin position="52"/>
        <end position="79"/>
    </location>
</feature>
<protein>
    <submittedName>
        <fullName evidence="2">Uncharacterized protein</fullName>
    </submittedName>
</protein>
<evidence type="ECO:0000313" key="2">
    <source>
        <dbReference type="Ensembl" id="ENSMCSP00000011488.1"/>
    </source>
</evidence>
<accession>A0A8C5TSS7</accession>
<sequence>MLLNEQAQQLEELNNKLELQSSEEADKTQVLSESVKSLFEATMELRRRDRFLRQQNRLLTQLEQDKRRLNESIRDAESALCTAAKDKALIISHMKAVEDTLHKALLPCTAAATNDFTLELPKLHLETFSEEGLKGRPEAAHFRLDLKNIPFFVSFFATENKKLELALNGGEPKASKLL</sequence>
<dbReference type="PANTHER" id="PTHR47899">
    <property type="entry name" value="COILED-COIL DOMAIN-CONTAINING PROTEIN 171"/>
    <property type="match status" value="1"/>
</dbReference>
<organism evidence="2 3">
    <name type="scientific">Malurus cyaneus samueli</name>
    <dbReference type="NCBI Taxonomy" id="2593467"/>
    <lineage>
        <taxon>Eukaryota</taxon>
        <taxon>Metazoa</taxon>
        <taxon>Chordata</taxon>
        <taxon>Craniata</taxon>
        <taxon>Vertebrata</taxon>
        <taxon>Euteleostomi</taxon>
        <taxon>Archelosauria</taxon>
        <taxon>Archosauria</taxon>
        <taxon>Dinosauria</taxon>
        <taxon>Saurischia</taxon>
        <taxon>Theropoda</taxon>
        <taxon>Coelurosauria</taxon>
        <taxon>Aves</taxon>
        <taxon>Neognathae</taxon>
        <taxon>Neoaves</taxon>
        <taxon>Telluraves</taxon>
        <taxon>Australaves</taxon>
        <taxon>Passeriformes</taxon>
        <taxon>Meliphagoidea</taxon>
        <taxon>Maluridae</taxon>
        <taxon>Malurus</taxon>
    </lineage>
</organism>
<evidence type="ECO:0000256" key="1">
    <source>
        <dbReference type="SAM" id="Coils"/>
    </source>
</evidence>
<keyword evidence="1" id="KW-0175">Coiled coil</keyword>